<dbReference type="PANTHER" id="PTHR14540">
    <property type="entry name" value="INTEGRATOR COMPLEX SUBUNIT 15"/>
    <property type="match status" value="1"/>
</dbReference>
<comment type="caution">
    <text evidence="1">The sequence shown here is derived from an EMBL/GenBank/DDBJ whole genome shotgun (WGS) entry which is preliminary data.</text>
</comment>
<name>A0ABD2P351_9CUCU</name>
<reference evidence="1 2" key="1">
    <citation type="journal article" date="2021" name="BMC Biol.">
        <title>Horizontally acquired antibacterial genes associated with adaptive radiation of ladybird beetles.</title>
        <authorList>
            <person name="Li H.S."/>
            <person name="Tang X.F."/>
            <person name="Huang Y.H."/>
            <person name="Xu Z.Y."/>
            <person name="Chen M.L."/>
            <person name="Du X.Y."/>
            <person name="Qiu B.Y."/>
            <person name="Chen P.T."/>
            <person name="Zhang W."/>
            <person name="Slipinski A."/>
            <person name="Escalona H.E."/>
            <person name="Waterhouse R.M."/>
            <person name="Zwick A."/>
            <person name="Pang H."/>
        </authorList>
    </citation>
    <scope>NUCLEOTIDE SEQUENCE [LARGE SCALE GENOMIC DNA]</scope>
    <source>
        <strain evidence="1">SYSU2018</strain>
    </source>
</reference>
<dbReference type="EMBL" id="JABFTP020000165">
    <property type="protein sequence ID" value="KAL3285210.1"/>
    <property type="molecule type" value="Genomic_DNA"/>
</dbReference>
<sequence>MSVASDINLKQVLRKLEYPVCAKESLTKIGELICGRITSIKNMDLALDLMSEFIFCEVDRRGNKKTNAISPLLELQLLEILFDYFTSATNESAKNTVFLSLFSGTTAVLRAGILSKLVSVAAGIPSPSILVSASTWMQQLGNTSIHSCKLAESLVTDYFALIPGNSRLKTLPEIAPQFVANFLTAVAEIYFMDHKKEPTFPPYNLLETITNFISSNSSLCIAAQQRQALLPPGAIAMEATTPIAGLFRWCILAPLYNQNSELYSQLHLALLDSLLEIPYTNPPKAVCAQHLAAPVRSIMMYFNELKKQNKSLNEIIEDAPLQKSLDRQAQAIQVSLSVRCVYGKVDDLLNHLQVLPYNKLMKIVIHTHKQIK</sequence>
<gene>
    <name evidence="1" type="ORF">HHI36_019325</name>
</gene>
<keyword evidence="2" id="KW-1185">Reference proteome</keyword>
<proteinExistence type="predicted"/>
<dbReference type="InterPro" id="IPR027844">
    <property type="entry name" value="INTS15"/>
</dbReference>
<organism evidence="1 2">
    <name type="scientific">Cryptolaemus montrouzieri</name>
    <dbReference type="NCBI Taxonomy" id="559131"/>
    <lineage>
        <taxon>Eukaryota</taxon>
        <taxon>Metazoa</taxon>
        <taxon>Ecdysozoa</taxon>
        <taxon>Arthropoda</taxon>
        <taxon>Hexapoda</taxon>
        <taxon>Insecta</taxon>
        <taxon>Pterygota</taxon>
        <taxon>Neoptera</taxon>
        <taxon>Endopterygota</taxon>
        <taxon>Coleoptera</taxon>
        <taxon>Polyphaga</taxon>
        <taxon>Cucujiformia</taxon>
        <taxon>Coccinelloidea</taxon>
        <taxon>Coccinellidae</taxon>
        <taxon>Scymninae</taxon>
        <taxon>Scymnini</taxon>
        <taxon>Cryptolaemus</taxon>
    </lineage>
</organism>
<accession>A0ABD2P351</accession>
<evidence type="ECO:0000313" key="1">
    <source>
        <dbReference type="EMBL" id="KAL3285210.1"/>
    </source>
</evidence>
<dbReference type="Pfam" id="PF14964">
    <property type="entry name" value="INTS15"/>
    <property type="match status" value="1"/>
</dbReference>
<evidence type="ECO:0000313" key="2">
    <source>
        <dbReference type="Proteomes" id="UP001516400"/>
    </source>
</evidence>
<protein>
    <submittedName>
        <fullName evidence="1">Uncharacterized protein</fullName>
    </submittedName>
</protein>
<dbReference type="PANTHER" id="PTHR14540:SF2">
    <property type="entry name" value="INTEGRATOR COMPLEX SUBUNIT 15"/>
    <property type="match status" value="1"/>
</dbReference>
<dbReference type="Proteomes" id="UP001516400">
    <property type="component" value="Unassembled WGS sequence"/>
</dbReference>
<dbReference type="AlphaFoldDB" id="A0ABD2P351"/>